<sequence>MVESSKQKMERTLINKNNNSNKVKETWEHNRSYSYGKETLGSKFSWPPRPYTCSFCKREFRSAQALGGHMNIHRRDRARLNQSIPWDINQYQHANFISPNPNFHPSSSTAAAFTNHHFPPAAYPSTIAYPLPSSTTPPSITACSSSTPPSTEDNIRIKSFISSSSFSQLSSTKGQENAKNSAATALPMMEMLSEVGDGHQLEDFMNENYNHYQYCGSNNMKIYGENVRLDLEIGLCCEDDLDLELRLGFSS</sequence>
<dbReference type="InterPro" id="IPR052426">
    <property type="entry name" value="Plant_dev_regulator"/>
</dbReference>
<dbReference type="Pfam" id="PF13912">
    <property type="entry name" value="zf-C2H2_6"/>
    <property type="match status" value="1"/>
</dbReference>
<keyword evidence="2" id="KW-0479">Metal-binding</keyword>
<evidence type="ECO:0000256" key="6">
    <source>
        <dbReference type="ARBA" id="ARBA00023163"/>
    </source>
</evidence>
<dbReference type="OMA" id="ENACETM"/>
<dbReference type="PANTHER" id="PTHR45801:SF107">
    <property type="entry name" value="TRANSCRIPTIONAL REGULATOR SUPERMAN-LIKE"/>
    <property type="match status" value="1"/>
</dbReference>
<protein>
    <recommendedName>
        <fullName evidence="9">C2H2-type domain-containing protein</fullName>
    </recommendedName>
</protein>
<dbReference type="InterPro" id="IPR013087">
    <property type="entry name" value="Znf_C2H2_type"/>
</dbReference>
<evidence type="ECO:0000256" key="7">
    <source>
        <dbReference type="ARBA" id="ARBA00023242"/>
    </source>
</evidence>
<dbReference type="PANTHER" id="PTHR45801">
    <property type="entry name" value="OS07G0101800 PROTEIN"/>
    <property type="match status" value="1"/>
</dbReference>
<evidence type="ECO:0000313" key="10">
    <source>
        <dbReference type="EMBL" id="RZC50074.1"/>
    </source>
</evidence>
<proteinExistence type="predicted"/>
<evidence type="ECO:0000256" key="2">
    <source>
        <dbReference type="ARBA" id="ARBA00022723"/>
    </source>
</evidence>
<evidence type="ECO:0000256" key="3">
    <source>
        <dbReference type="ARBA" id="ARBA00022771"/>
    </source>
</evidence>
<dbReference type="Proteomes" id="UP000316621">
    <property type="component" value="Chromosome 2"/>
</dbReference>
<keyword evidence="3 8" id="KW-0863">Zinc-finger</keyword>
<evidence type="ECO:0000256" key="5">
    <source>
        <dbReference type="ARBA" id="ARBA00023015"/>
    </source>
</evidence>
<dbReference type="GO" id="GO:0008270">
    <property type="term" value="F:zinc ion binding"/>
    <property type="evidence" value="ECO:0007669"/>
    <property type="project" value="UniProtKB-KW"/>
</dbReference>
<evidence type="ECO:0000256" key="4">
    <source>
        <dbReference type="ARBA" id="ARBA00022833"/>
    </source>
</evidence>
<keyword evidence="11" id="KW-1185">Reference proteome</keyword>
<keyword evidence="5" id="KW-0805">Transcription regulation</keyword>
<dbReference type="SMART" id="SM00355">
    <property type="entry name" value="ZnF_C2H2"/>
    <property type="match status" value="1"/>
</dbReference>
<comment type="subcellular location">
    <subcellularLocation>
        <location evidence="1">Nucleus</location>
    </subcellularLocation>
</comment>
<dbReference type="InterPro" id="IPR036236">
    <property type="entry name" value="Znf_C2H2_sf"/>
</dbReference>
<dbReference type="AlphaFoldDB" id="A0A4Y7IMF2"/>
<dbReference type="SUPFAM" id="SSF57667">
    <property type="entry name" value="beta-beta-alpha zinc fingers"/>
    <property type="match status" value="1"/>
</dbReference>
<gene>
    <name evidence="10" type="ORF">C5167_018494</name>
</gene>
<accession>A0A4Y7IMF2</accession>
<organism evidence="10 11">
    <name type="scientific">Papaver somniferum</name>
    <name type="common">Opium poppy</name>
    <dbReference type="NCBI Taxonomy" id="3469"/>
    <lineage>
        <taxon>Eukaryota</taxon>
        <taxon>Viridiplantae</taxon>
        <taxon>Streptophyta</taxon>
        <taxon>Embryophyta</taxon>
        <taxon>Tracheophyta</taxon>
        <taxon>Spermatophyta</taxon>
        <taxon>Magnoliopsida</taxon>
        <taxon>Ranunculales</taxon>
        <taxon>Papaveraceae</taxon>
        <taxon>Papaveroideae</taxon>
        <taxon>Papaver</taxon>
    </lineage>
</organism>
<dbReference type="GO" id="GO:0005634">
    <property type="term" value="C:nucleus"/>
    <property type="evidence" value="ECO:0007669"/>
    <property type="project" value="UniProtKB-SubCell"/>
</dbReference>
<evidence type="ECO:0000313" key="11">
    <source>
        <dbReference type="Proteomes" id="UP000316621"/>
    </source>
</evidence>
<name>A0A4Y7IMF2_PAPSO</name>
<feature type="domain" description="C2H2-type" evidence="9">
    <location>
        <begin position="51"/>
        <end position="78"/>
    </location>
</feature>
<dbReference type="PROSITE" id="PS50157">
    <property type="entry name" value="ZINC_FINGER_C2H2_2"/>
    <property type="match status" value="1"/>
</dbReference>
<evidence type="ECO:0000259" key="9">
    <source>
        <dbReference type="PROSITE" id="PS50157"/>
    </source>
</evidence>
<dbReference type="Gramene" id="RZC50074">
    <property type="protein sequence ID" value="RZC50074"/>
    <property type="gene ID" value="C5167_018494"/>
</dbReference>
<dbReference type="Gene3D" id="3.30.160.60">
    <property type="entry name" value="Classic Zinc Finger"/>
    <property type="match status" value="1"/>
</dbReference>
<dbReference type="PROSITE" id="PS00028">
    <property type="entry name" value="ZINC_FINGER_C2H2_1"/>
    <property type="match status" value="1"/>
</dbReference>
<dbReference type="OrthoDB" id="1708403at2759"/>
<evidence type="ECO:0000256" key="8">
    <source>
        <dbReference type="PROSITE-ProRule" id="PRU00042"/>
    </source>
</evidence>
<reference evidence="10 11" key="1">
    <citation type="journal article" date="2018" name="Science">
        <title>The opium poppy genome and morphinan production.</title>
        <authorList>
            <person name="Guo L."/>
            <person name="Winzer T."/>
            <person name="Yang X."/>
            <person name="Li Y."/>
            <person name="Ning Z."/>
            <person name="He Z."/>
            <person name="Teodor R."/>
            <person name="Lu Y."/>
            <person name="Bowser T.A."/>
            <person name="Graham I.A."/>
            <person name="Ye K."/>
        </authorList>
    </citation>
    <scope>NUCLEOTIDE SEQUENCE [LARGE SCALE GENOMIC DNA]</scope>
    <source>
        <strain evidence="11">cv. HN1</strain>
        <tissue evidence="10">Leaves</tissue>
    </source>
</reference>
<keyword evidence="6" id="KW-0804">Transcription</keyword>
<evidence type="ECO:0000256" key="1">
    <source>
        <dbReference type="ARBA" id="ARBA00004123"/>
    </source>
</evidence>
<keyword evidence="7" id="KW-0539">Nucleus</keyword>
<keyword evidence="4" id="KW-0862">Zinc</keyword>
<dbReference type="EMBL" id="CM010716">
    <property type="protein sequence ID" value="RZC50074.1"/>
    <property type="molecule type" value="Genomic_DNA"/>
</dbReference>
<dbReference type="STRING" id="3469.A0A4Y7IMF2"/>